<evidence type="ECO:0000256" key="3">
    <source>
        <dbReference type="ARBA" id="ARBA00023002"/>
    </source>
</evidence>
<dbReference type="InterPro" id="IPR006076">
    <property type="entry name" value="FAD-dep_OxRdtase"/>
</dbReference>
<evidence type="ECO:0000256" key="2">
    <source>
        <dbReference type="ARBA" id="ARBA00022977"/>
    </source>
</evidence>
<dbReference type="GO" id="GO:0009229">
    <property type="term" value="P:thiamine diphosphate biosynthetic process"/>
    <property type="evidence" value="ECO:0007669"/>
    <property type="project" value="UniProtKB-UniPathway"/>
</dbReference>
<dbReference type="NCBIfam" id="TIGR02352">
    <property type="entry name" value="thiamin_ThiO"/>
    <property type="match status" value="1"/>
</dbReference>
<dbReference type="OrthoDB" id="9794226at2"/>
<dbReference type="UniPathway" id="UPA00060"/>
<reference evidence="5 6" key="1">
    <citation type="submission" date="2019-02" db="EMBL/GenBank/DDBJ databases">
        <title>Deep-cultivation of Planctomycetes and their phenomic and genomic characterization uncovers novel biology.</title>
        <authorList>
            <person name="Wiegand S."/>
            <person name="Jogler M."/>
            <person name="Boedeker C."/>
            <person name="Pinto D."/>
            <person name="Vollmers J."/>
            <person name="Rivas-Marin E."/>
            <person name="Kohn T."/>
            <person name="Peeters S.H."/>
            <person name="Heuer A."/>
            <person name="Rast P."/>
            <person name="Oberbeckmann S."/>
            <person name="Bunk B."/>
            <person name="Jeske O."/>
            <person name="Meyerdierks A."/>
            <person name="Storesund J.E."/>
            <person name="Kallscheuer N."/>
            <person name="Luecker S."/>
            <person name="Lage O.M."/>
            <person name="Pohl T."/>
            <person name="Merkel B.J."/>
            <person name="Hornburger P."/>
            <person name="Mueller R.-W."/>
            <person name="Bruemmer F."/>
            <person name="Labrenz M."/>
            <person name="Spormann A.M."/>
            <person name="Op den Camp H."/>
            <person name="Overmann J."/>
            <person name="Amann R."/>
            <person name="Jetten M.S.M."/>
            <person name="Mascher T."/>
            <person name="Medema M.H."/>
            <person name="Devos D.P."/>
            <person name="Kaster A.-K."/>
            <person name="Ovreas L."/>
            <person name="Rohde M."/>
            <person name="Galperin M.Y."/>
            <person name="Jogler C."/>
        </authorList>
    </citation>
    <scope>NUCLEOTIDE SEQUENCE [LARGE SCALE GENOMIC DNA]</scope>
    <source>
        <strain evidence="5 6">Pla85_3_4</strain>
    </source>
</reference>
<dbReference type="InterPro" id="IPR036188">
    <property type="entry name" value="FAD/NAD-bd_sf"/>
</dbReference>
<protein>
    <submittedName>
        <fullName evidence="5">Glycine oxidase</fullName>
        <ecNumber evidence="5">1.4.3.19</ecNumber>
    </submittedName>
</protein>
<dbReference type="GO" id="GO:0043799">
    <property type="term" value="F:glycine oxidase activity"/>
    <property type="evidence" value="ECO:0007669"/>
    <property type="project" value="UniProtKB-EC"/>
</dbReference>
<comment type="pathway">
    <text evidence="1">Cofactor biosynthesis; thiamine diphosphate biosynthesis.</text>
</comment>
<dbReference type="GO" id="GO:0009228">
    <property type="term" value="P:thiamine biosynthetic process"/>
    <property type="evidence" value="ECO:0007669"/>
    <property type="project" value="UniProtKB-KW"/>
</dbReference>
<sequence>MHCLLIGGGVIGLSLARVLAGEGVQVTVLDRGPLGREASWAGAGILPPSSNLPGAHPFERLRTLANQLHPQWAAELQEETGLDNGFRRSGGIYLARSVGEAASLKGLQGVFADEHIEVESLTPDAAAQLEPVLRPLVDAGQLRAAFLLPGETQIRNPVHLQALIASCQLRGVELRPHVEALNFDIYGDRIQAVETSAGRMEVDLVCLTAGAWSQQLLQQLGARTSILPIRGQMILYRLPQRAFTHVLNEGPRYLTPRDDGRVLAGSTEEEAGFDKSNTAEGVADLRAFAETIVPALREAVIEKTWAGLRPAVFDGFPYMGPIPRLTNAFASAGHYRSGLHLSPAVSMELASLILGRPTQVELSTFQVARG</sequence>
<dbReference type="GO" id="GO:0005737">
    <property type="term" value="C:cytoplasm"/>
    <property type="evidence" value="ECO:0007669"/>
    <property type="project" value="TreeGrafter"/>
</dbReference>
<gene>
    <name evidence="5" type="primary">thiO</name>
    <name evidence="5" type="ORF">Pla8534_45970</name>
</gene>
<keyword evidence="3 5" id="KW-0560">Oxidoreductase</keyword>
<dbReference type="Pfam" id="PF01266">
    <property type="entry name" value="DAO"/>
    <property type="match status" value="1"/>
</dbReference>
<dbReference type="Proteomes" id="UP000317648">
    <property type="component" value="Chromosome"/>
</dbReference>
<evidence type="ECO:0000256" key="1">
    <source>
        <dbReference type="ARBA" id="ARBA00004948"/>
    </source>
</evidence>
<dbReference type="EC" id="1.4.3.19" evidence="5"/>
<dbReference type="GO" id="GO:0050660">
    <property type="term" value="F:flavin adenine dinucleotide binding"/>
    <property type="evidence" value="ECO:0007669"/>
    <property type="project" value="InterPro"/>
</dbReference>
<dbReference type="InterPro" id="IPR012727">
    <property type="entry name" value="Gly_oxidase_ThiO"/>
</dbReference>
<dbReference type="RefSeq" id="WP_145055382.1">
    <property type="nucleotide sequence ID" value="NZ_CP036433.1"/>
</dbReference>
<dbReference type="Gene3D" id="3.50.50.60">
    <property type="entry name" value="FAD/NAD(P)-binding domain"/>
    <property type="match status" value="1"/>
</dbReference>
<keyword evidence="2" id="KW-0784">Thiamine biosynthesis</keyword>
<keyword evidence="6" id="KW-1185">Reference proteome</keyword>
<dbReference type="PANTHER" id="PTHR13847">
    <property type="entry name" value="SARCOSINE DEHYDROGENASE-RELATED"/>
    <property type="match status" value="1"/>
</dbReference>
<dbReference type="KEGG" id="lcre:Pla8534_45970"/>
<proteinExistence type="predicted"/>
<dbReference type="SUPFAM" id="SSF51905">
    <property type="entry name" value="FAD/NAD(P)-binding domain"/>
    <property type="match status" value="1"/>
</dbReference>
<feature type="domain" description="FAD dependent oxidoreductase" evidence="4">
    <location>
        <begin position="6"/>
        <end position="352"/>
    </location>
</feature>
<accession>A0A518DY54</accession>
<dbReference type="SUPFAM" id="SSF54373">
    <property type="entry name" value="FAD-linked reductases, C-terminal domain"/>
    <property type="match status" value="1"/>
</dbReference>
<evidence type="ECO:0000313" key="6">
    <source>
        <dbReference type="Proteomes" id="UP000317648"/>
    </source>
</evidence>
<dbReference type="Gene3D" id="3.30.9.10">
    <property type="entry name" value="D-Amino Acid Oxidase, subunit A, domain 2"/>
    <property type="match status" value="1"/>
</dbReference>
<evidence type="ECO:0000259" key="4">
    <source>
        <dbReference type="Pfam" id="PF01266"/>
    </source>
</evidence>
<evidence type="ECO:0000313" key="5">
    <source>
        <dbReference type="EMBL" id="QDU96776.1"/>
    </source>
</evidence>
<dbReference type="PANTHER" id="PTHR13847:SF289">
    <property type="entry name" value="GLYCINE OXIDASE"/>
    <property type="match status" value="1"/>
</dbReference>
<dbReference type="AlphaFoldDB" id="A0A518DY54"/>
<name>A0A518DY54_9BACT</name>
<dbReference type="EMBL" id="CP036433">
    <property type="protein sequence ID" value="QDU96776.1"/>
    <property type="molecule type" value="Genomic_DNA"/>
</dbReference>
<organism evidence="5 6">
    <name type="scientific">Lignipirellula cremea</name>
    <dbReference type="NCBI Taxonomy" id="2528010"/>
    <lineage>
        <taxon>Bacteria</taxon>
        <taxon>Pseudomonadati</taxon>
        <taxon>Planctomycetota</taxon>
        <taxon>Planctomycetia</taxon>
        <taxon>Pirellulales</taxon>
        <taxon>Pirellulaceae</taxon>
        <taxon>Lignipirellula</taxon>
    </lineage>
</organism>